<proteinExistence type="predicted"/>
<dbReference type="RefSeq" id="WP_145269802.1">
    <property type="nucleotide sequence ID" value="NZ_CP036426.1"/>
</dbReference>
<dbReference type="SMART" id="SM00382">
    <property type="entry name" value="AAA"/>
    <property type="match status" value="2"/>
</dbReference>
<dbReference type="KEGG" id="tpla:ElP_26140"/>
<evidence type="ECO:0000256" key="6">
    <source>
        <dbReference type="ARBA" id="ARBA00022840"/>
    </source>
</evidence>
<dbReference type="EMBL" id="CP036426">
    <property type="protein sequence ID" value="QDV34720.1"/>
    <property type="molecule type" value="Genomic_DNA"/>
</dbReference>
<dbReference type="OrthoDB" id="9771863at2"/>
<dbReference type="InterPro" id="IPR003439">
    <property type="entry name" value="ABC_transporter-like_ATP-bd"/>
</dbReference>
<dbReference type="Proteomes" id="UP000317835">
    <property type="component" value="Chromosome"/>
</dbReference>
<feature type="domain" description="ABC transporter" evidence="9">
    <location>
        <begin position="9"/>
        <end position="244"/>
    </location>
</feature>
<dbReference type="AlphaFoldDB" id="A0A518H1L0"/>
<reference evidence="10 11" key="1">
    <citation type="submission" date="2019-02" db="EMBL/GenBank/DDBJ databases">
        <title>Deep-cultivation of Planctomycetes and their phenomic and genomic characterization uncovers novel biology.</title>
        <authorList>
            <person name="Wiegand S."/>
            <person name="Jogler M."/>
            <person name="Boedeker C."/>
            <person name="Pinto D."/>
            <person name="Vollmers J."/>
            <person name="Rivas-Marin E."/>
            <person name="Kohn T."/>
            <person name="Peeters S.H."/>
            <person name="Heuer A."/>
            <person name="Rast P."/>
            <person name="Oberbeckmann S."/>
            <person name="Bunk B."/>
            <person name="Jeske O."/>
            <person name="Meyerdierks A."/>
            <person name="Storesund J.E."/>
            <person name="Kallscheuer N."/>
            <person name="Luecker S."/>
            <person name="Lage O.M."/>
            <person name="Pohl T."/>
            <person name="Merkel B.J."/>
            <person name="Hornburger P."/>
            <person name="Mueller R.-W."/>
            <person name="Bruemmer F."/>
            <person name="Labrenz M."/>
            <person name="Spormann A.M."/>
            <person name="Op den Camp H."/>
            <person name="Overmann J."/>
            <person name="Amann R."/>
            <person name="Jetten M.S.M."/>
            <person name="Mascher T."/>
            <person name="Medema M.H."/>
            <person name="Devos D.P."/>
            <person name="Kaster A.-K."/>
            <person name="Ovreas L."/>
            <person name="Rohde M."/>
            <person name="Galperin M.Y."/>
            <person name="Jogler C."/>
        </authorList>
    </citation>
    <scope>NUCLEOTIDE SEQUENCE [LARGE SCALE GENOMIC DNA]</scope>
    <source>
        <strain evidence="10 11">ElP</strain>
    </source>
</reference>
<keyword evidence="5" id="KW-0547">Nucleotide-binding</keyword>
<keyword evidence="11" id="KW-1185">Reference proteome</keyword>
<evidence type="ECO:0000256" key="7">
    <source>
        <dbReference type="ARBA" id="ARBA00022967"/>
    </source>
</evidence>
<evidence type="ECO:0000259" key="9">
    <source>
        <dbReference type="PROSITE" id="PS50893"/>
    </source>
</evidence>
<dbReference type="InterPro" id="IPR050107">
    <property type="entry name" value="ABC_carbohydrate_import_ATPase"/>
</dbReference>
<keyword evidence="8" id="KW-0472">Membrane</keyword>
<dbReference type="PROSITE" id="PS50893">
    <property type="entry name" value="ABC_TRANSPORTER_2"/>
    <property type="match status" value="2"/>
</dbReference>
<feature type="domain" description="ABC transporter" evidence="9">
    <location>
        <begin position="254"/>
        <end position="501"/>
    </location>
</feature>
<evidence type="ECO:0000256" key="5">
    <source>
        <dbReference type="ARBA" id="ARBA00022741"/>
    </source>
</evidence>
<keyword evidence="2" id="KW-1003">Cell membrane</keyword>
<evidence type="ECO:0000256" key="4">
    <source>
        <dbReference type="ARBA" id="ARBA00022737"/>
    </source>
</evidence>
<dbReference type="InterPro" id="IPR027417">
    <property type="entry name" value="P-loop_NTPase"/>
</dbReference>
<dbReference type="CDD" id="cd03216">
    <property type="entry name" value="ABC_Carb_Monos_I"/>
    <property type="match status" value="1"/>
</dbReference>
<keyword evidence="1" id="KW-0813">Transport</keyword>
<dbReference type="InterPro" id="IPR003593">
    <property type="entry name" value="AAA+_ATPase"/>
</dbReference>
<dbReference type="GO" id="GO:0005524">
    <property type="term" value="F:ATP binding"/>
    <property type="evidence" value="ECO:0007669"/>
    <property type="project" value="UniProtKB-KW"/>
</dbReference>
<organism evidence="10 11">
    <name type="scientific">Tautonia plasticadhaerens</name>
    <dbReference type="NCBI Taxonomy" id="2527974"/>
    <lineage>
        <taxon>Bacteria</taxon>
        <taxon>Pseudomonadati</taxon>
        <taxon>Planctomycetota</taxon>
        <taxon>Planctomycetia</taxon>
        <taxon>Isosphaerales</taxon>
        <taxon>Isosphaeraceae</taxon>
        <taxon>Tautonia</taxon>
    </lineage>
</organism>
<dbReference type="Gene3D" id="3.40.50.300">
    <property type="entry name" value="P-loop containing nucleotide triphosphate hydrolases"/>
    <property type="match status" value="2"/>
</dbReference>
<dbReference type="PANTHER" id="PTHR43790:SF3">
    <property type="entry name" value="D-ALLOSE IMPORT ATP-BINDING PROTEIN ALSA-RELATED"/>
    <property type="match status" value="1"/>
</dbReference>
<keyword evidence="6 10" id="KW-0067">ATP-binding</keyword>
<keyword evidence="10" id="KW-0378">Hydrolase</keyword>
<evidence type="ECO:0000313" key="10">
    <source>
        <dbReference type="EMBL" id="QDV34720.1"/>
    </source>
</evidence>
<keyword evidence="3" id="KW-0762">Sugar transport</keyword>
<evidence type="ECO:0000256" key="8">
    <source>
        <dbReference type="ARBA" id="ARBA00023136"/>
    </source>
</evidence>
<evidence type="ECO:0000313" key="11">
    <source>
        <dbReference type="Proteomes" id="UP000317835"/>
    </source>
</evidence>
<dbReference type="SUPFAM" id="SSF52540">
    <property type="entry name" value="P-loop containing nucleoside triphosphate hydrolases"/>
    <property type="match status" value="2"/>
</dbReference>
<dbReference type="PANTHER" id="PTHR43790">
    <property type="entry name" value="CARBOHYDRATE TRANSPORT ATP-BINDING PROTEIN MG119-RELATED"/>
    <property type="match status" value="1"/>
</dbReference>
<dbReference type="PROSITE" id="PS00211">
    <property type="entry name" value="ABC_TRANSPORTER_1"/>
    <property type="match status" value="2"/>
</dbReference>
<evidence type="ECO:0000256" key="2">
    <source>
        <dbReference type="ARBA" id="ARBA00022475"/>
    </source>
</evidence>
<dbReference type="Pfam" id="PF00005">
    <property type="entry name" value="ABC_tran"/>
    <property type="match status" value="2"/>
</dbReference>
<sequence>MSSDGPPLLEVLGVCRSFFGVPVLREVDLAVGPGRILGLVGENGAGKSTLMNILGGVLPADSGRMRLGGEDYEPADPAEASRRGVAFIHQELNLFTNLSIAENLFLPCFPRLGPLIDRRRAASLAREALEAVELRRRPGTLVEDLSPGERQLVEVARALTVEARLIILDEPTTSLTAPEADRLFALIRRLRARGIGMIYISHALEDVLRLCDDVAVLRDGRLVGSGPASGFAVDHLIALMVGRDLGQLFPGRTARPSDEVVLGVEGLSRSGVVEEIRFSLRRGEILGLAGLMGSGRTELARILFGLDPADRGEVRLLGRPLGRSSPRARIRRGLAMLTEDRRGEGLLMEAGVAENVALASLPRFSGWGGGLLDGRRIADAVDGVTRAVRLRAAGPGQPVRTLSGGNQQKVVLARWLMSGPSALILDEPTRGVDVGARQEIYRLIGELAAGGAGVLMISPEIEELIGMCDRILVMSRGEISGEFPRGGFDREAILRAALRRGLPR</sequence>
<keyword evidence="7" id="KW-1278">Translocase</keyword>
<dbReference type="EC" id="3.6.3.17" evidence="10"/>
<evidence type="ECO:0000256" key="1">
    <source>
        <dbReference type="ARBA" id="ARBA00022448"/>
    </source>
</evidence>
<name>A0A518H1L0_9BACT</name>
<evidence type="ECO:0000256" key="3">
    <source>
        <dbReference type="ARBA" id="ARBA00022597"/>
    </source>
</evidence>
<dbReference type="CDD" id="cd03215">
    <property type="entry name" value="ABC_Carb_Monos_II"/>
    <property type="match status" value="1"/>
</dbReference>
<keyword evidence="4" id="KW-0677">Repeat</keyword>
<gene>
    <name evidence="10" type="primary">mglA_2</name>
    <name evidence="10" type="ORF">ElP_26140</name>
</gene>
<dbReference type="GO" id="GO:0016887">
    <property type="term" value="F:ATP hydrolysis activity"/>
    <property type="evidence" value="ECO:0007669"/>
    <property type="project" value="InterPro"/>
</dbReference>
<accession>A0A518H1L0</accession>
<dbReference type="InterPro" id="IPR017871">
    <property type="entry name" value="ABC_transporter-like_CS"/>
</dbReference>
<protein>
    <submittedName>
        <fullName evidence="10">Galactose/methyl galactoside import ATP-binding protein MglA</fullName>
        <ecNumber evidence="10">3.6.3.17</ecNumber>
    </submittedName>
</protein>